<reference evidence="1 2" key="1">
    <citation type="journal article" date="2018" name="Front. Plant Sci.">
        <title>Red Clover (Trifolium pratense) and Zigzag Clover (T. medium) - A Picture of Genomic Similarities and Differences.</title>
        <authorList>
            <person name="Dluhosova J."/>
            <person name="Istvanek J."/>
            <person name="Nedelnik J."/>
            <person name="Repkova J."/>
        </authorList>
    </citation>
    <scope>NUCLEOTIDE SEQUENCE [LARGE SCALE GENOMIC DNA]</scope>
    <source>
        <strain evidence="2">cv. 10/8</strain>
        <tissue evidence="1">Leaf</tissue>
    </source>
</reference>
<dbReference type="Proteomes" id="UP000265520">
    <property type="component" value="Unassembled WGS sequence"/>
</dbReference>
<accession>A0A392VT01</accession>
<proteinExistence type="predicted"/>
<evidence type="ECO:0000313" key="1">
    <source>
        <dbReference type="EMBL" id="MCI90101.1"/>
    </source>
</evidence>
<protein>
    <submittedName>
        <fullName evidence="1">Uncharacterized protein</fullName>
    </submittedName>
</protein>
<name>A0A392VT01_9FABA</name>
<feature type="non-terminal residue" evidence="1">
    <location>
        <position position="1"/>
    </location>
</feature>
<organism evidence="1 2">
    <name type="scientific">Trifolium medium</name>
    <dbReference type="NCBI Taxonomy" id="97028"/>
    <lineage>
        <taxon>Eukaryota</taxon>
        <taxon>Viridiplantae</taxon>
        <taxon>Streptophyta</taxon>
        <taxon>Embryophyta</taxon>
        <taxon>Tracheophyta</taxon>
        <taxon>Spermatophyta</taxon>
        <taxon>Magnoliopsida</taxon>
        <taxon>eudicotyledons</taxon>
        <taxon>Gunneridae</taxon>
        <taxon>Pentapetalae</taxon>
        <taxon>rosids</taxon>
        <taxon>fabids</taxon>
        <taxon>Fabales</taxon>
        <taxon>Fabaceae</taxon>
        <taxon>Papilionoideae</taxon>
        <taxon>50 kb inversion clade</taxon>
        <taxon>NPAAA clade</taxon>
        <taxon>Hologalegina</taxon>
        <taxon>IRL clade</taxon>
        <taxon>Trifolieae</taxon>
        <taxon>Trifolium</taxon>
    </lineage>
</organism>
<evidence type="ECO:0000313" key="2">
    <source>
        <dbReference type="Proteomes" id="UP000265520"/>
    </source>
</evidence>
<dbReference type="AlphaFoldDB" id="A0A392VT01"/>
<keyword evidence="2" id="KW-1185">Reference proteome</keyword>
<sequence>EAKHPVSTPDYKLDYLLFDNLGYSDIELVLIGYP</sequence>
<dbReference type="EMBL" id="LXQA011235062">
    <property type="protein sequence ID" value="MCI90101.1"/>
    <property type="molecule type" value="Genomic_DNA"/>
</dbReference>
<comment type="caution">
    <text evidence="1">The sequence shown here is derived from an EMBL/GenBank/DDBJ whole genome shotgun (WGS) entry which is preliminary data.</text>
</comment>